<keyword evidence="7 14" id="KW-0812">Transmembrane</keyword>
<keyword evidence="9" id="KW-0418">Kinase</keyword>
<comment type="caution">
    <text evidence="17">The sequence shown here is derived from an EMBL/GenBank/DDBJ whole genome shotgun (WGS) entry which is preliminary data.</text>
</comment>
<sequence>MNKINLLKVKKFLIESLSLSSKLFGIYLVVVLVLSLWISSYTESLLKAHLHQQLEEQGKSIARNIADVSVNHLLTENIHSLNRMLKEHINSNKNIEYILIFDWAGNLFTHTLPSSPSDDLLNISNSDEMQVVKTDAGYIWDFSAPITDYQVGVVRVGISESKQLAIVKAILSNIFISLMVFFVISAIIVSTLHKILTKPITELVKGTQMLSKGKFDYRVPNSERKDEMGKLITSFNQMIEDLQNYKKKTGELDNKRRFLLEKVINIQEEERKLISMELHDEIGQSLTGVKLNLKSLEHLVVDQNTKDKIIDLHTQVSQSLTSIHDIIVEIGPRFLEGKDLVKVFERYVYEYEQRYSINVLLEVDNPLDINLVNKAKASIFRIMQEALTNIAKYAQATEINISLQKTHSHLILIIEDNGVGFNVQKEFEQMSSNKNMGLFSMQERTSLLDGNLLIESEQGIGTTIFVRIPLRGIVEDDTYSIS</sequence>
<evidence type="ECO:0000256" key="11">
    <source>
        <dbReference type="ARBA" id="ARBA00022989"/>
    </source>
</evidence>
<evidence type="ECO:0000256" key="6">
    <source>
        <dbReference type="ARBA" id="ARBA00022679"/>
    </source>
</evidence>
<keyword evidence="5" id="KW-0597">Phosphoprotein</keyword>
<keyword evidence="8" id="KW-0547">Nucleotide-binding</keyword>
<dbReference type="CDD" id="cd16917">
    <property type="entry name" value="HATPase_UhpB-NarQ-NarX-like"/>
    <property type="match status" value="1"/>
</dbReference>
<dbReference type="InterPro" id="IPR005467">
    <property type="entry name" value="His_kinase_dom"/>
</dbReference>
<organism evidence="17 18">
    <name type="scientific">Anaerobacillus arseniciselenatis</name>
    <dbReference type="NCBI Taxonomy" id="85682"/>
    <lineage>
        <taxon>Bacteria</taxon>
        <taxon>Bacillati</taxon>
        <taxon>Bacillota</taxon>
        <taxon>Bacilli</taxon>
        <taxon>Bacillales</taxon>
        <taxon>Bacillaceae</taxon>
        <taxon>Anaerobacillus</taxon>
    </lineage>
</organism>
<evidence type="ECO:0000256" key="9">
    <source>
        <dbReference type="ARBA" id="ARBA00022777"/>
    </source>
</evidence>
<comment type="subcellular location">
    <subcellularLocation>
        <location evidence="2">Cell membrane</location>
        <topology evidence="2">Multi-pass membrane protein</topology>
    </subcellularLocation>
</comment>
<accession>A0A1S2LQ49</accession>
<dbReference type="Pfam" id="PF17203">
    <property type="entry name" value="sCache_3_2"/>
    <property type="match status" value="1"/>
</dbReference>
<evidence type="ECO:0000259" key="16">
    <source>
        <dbReference type="PROSITE" id="PS50885"/>
    </source>
</evidence>
<dbReference type="RefSeq" id="WP_071312927.1">
    <property type="nucleotide sequence ID" value="NZ_MLQQ01000013.1"/>
</dbReference>
<dbReference type="InterPro" id="IPR033463">
    <property type="entry name" value="sCache_3"/>
</dbReference>
<dbReference type="PANTHER" id="PTHR24421:SF10">
    <property type="entry name" value="NITRATE_NITRITE SENSOR PROTEIN NARQ"/>
    <property type="match status" value="1"/>
</dbReference>
<feature type="transmembrane region" description="Helical" evidence="14">
    <location>
        <begin position="12"/>
        <end position="38"/>
    </location>
</feature>
<dbReference type="AlphaFoldDB" id="A0A1S2LQ49"/>
<keyword evidence="12" id="KW-0902">Two-component regulatory system</keyword>
<dbReference type="PROSITE" id="PS50885">
    <property type="entry name" value="HAMP"/>
    <property type="match status" value="1"/>
</dbReference>
<evidence type="ECO:0000256" key="3">
    <source>
        <dbReference type="ARBA" id="ARBA00012438"/>
    </source>
</evidence>
<dbReference type="PANTHER" id="PTHR24421">
    <property type="entry name" value="NITRATE/NITRITE SENSOR PROTEIN NARX-RELATED"/>
    <property type="match status" value="1"/>
</dbReference>
<dbReference type="SMART" id="SM00387">
    <property type="entry name" value="HATPase_c"/>
    <property type="match status" value="1"/>
</dbReference>
<evidence type="ECO:0000313" key="17">
    <source>
        <dbReference type="EMBL" id="OIJ13817.1"/>
    </source>
</evidence>
<keyword evidence="13 14" id="KW-0472">Membrane</keyword>
<dbReference type="Pfam" id="PF07730">
    <property type="entry name" value="HisKA_3"/>
    <property type="match status" value="1"/>
</dbReference>
<dbReference type="GO" id="GO:0000155">
    <property type="term" value="F:phosphorelay sensor kinase activity"/>
    <property type="evidence" value="ECO:0007669"/>
    <property type="project" value="InterPro"/>
</dbReference>
<keyword evidence="4" id="KW-1003">Cell membrane</keyword>
<evidence type="ECO:0000256" key="8">
    <source>
        <dbReference type="ARBA" id="ARBA00022741"/>
    </source>
</evidence>
<reference evidence="17 18" key="1">
    <citation type="submission" date="2016-10" db="EMBL/GenBank/DDBJ databases">
        <title>Draft genome sequences of four alkaliphilic bacteria belonging to the Anaerobacillus genus.</title>
        <authorList>
            <person name="Bassil N.M."/>
            <person name="Lloyd J.R."/>
        </authorList>
    </citation>
    <scope>NUCLEOTIDE SEQUENCE [LARGE SCALE GENOMIC DNA]</scope>
    <source>
        <strain evidence="17 18">DSM 15340</strain>
    </source>
</reference>
<dbReference type="InterPro" id="IPR036890">
    <property type="entry name" value="HATPase_C_sf"/>
</dbReference>
<feature type="domain" description="Histidine kinase" evidence="15">
    <location>
        <begin position="277"/>
        <end position="472"/>
    </location>
</feature>
<gene>
    <name evidence="17" type="ORF">BKP35_08550</name>
</gene>
<dbReference type="OrthoDB" id="9760839at2"/>
<dbReference type="Pfam" id="PF00672">
    <property type="entry name" value="HAMP"/>
    <property type="match status" value="1"/>
</dbReference>
<evidence type="ECO:0000256" key="13">
    <source>
        <dbReference type="ARBA" id="ARBA00023136"/>
    </source>
</evidence>
<dbReference type="SMART" id="SM00304">
    <property type="entry name" value="HAMP"/>
    <property type="match status" value="1"/>
</dbReference>
<dbReference type="Gene3D" id="6.10.340.10">
    <property type="match status" value="1"/>
</dbReference>
<protein>
    <recommendedName>
        <fullName evidence="3">histidine kinase</fullName>
        <ecNumber evidence="3">2.7.13.3</ecNumber>
    </recommendedName>
</protein>
<evidence type="ECO:0000256" key="10">
    <source>
        <dbReference type="ARBA" id="ARBA00022840"/>
    </source>
</evidence>
<evidence type="ECO:0000256" key="2">
    <source>
        <dbReference type="ARBA" id="ARBA00004651"/>
    </source>
</evidence>
<dbReference type="PROSITE" id="PS50109">
    <property type="entry name" value="HIS_KIN"/>
    <property type="match status" value="1"/>
</dbReference>
<dbReference type="GO" id="GO:0046983">
    <property type="term" value="F:protein dimerization activity"/>
    <property type="evidence" value="ECO:0007669"/>
    <property type="project" value="InterPro"/>
</dbReference>
<evidence type="ECO:0000256" key="5">
    <source>
        <dbReference type="ARBA" id="ARBA00022553"/>
    </source>
</evidence>
<dbReference type="CDD" id="cd06225">
    <property type="entry name" value="HAMP"/>
    <property type="match status" value="1"/>
</dbReference>
<evidence type="ECO:0000256" key="4">
    <source>
        <dbReference type="ARBA" id="ARBA00022475"/>
    </source>
</evidence>
<dbReference type="InterPro" id="IPR050482">
    <property type="entry name" value="Sensor_HK_TwoCompSys"/>
</dbReference>
<comment type="catalytic activity">
    <reaction evidence="1">
        <text>ATP + protein L-histidine = ADP + protein N-phospho-L-histidine.</text>
        <dbReference type="EC" id="2.7.13.3"/>
    </reaction>
</comment>
<name>A0A1S2LQ49_9BACI</name>
<dbReference type="GO" id="GO:0005886">
    <property type="term" value="C:plasma membrane"/>
    <property type="evidence" value="ECO:0007669"/>
    <property type="project" value="UniProtKB-SubCell"/>
</dbReference>
<proteinExistence type="predicted"/>
<dbReference type="EMBL" id="MLQQ01000013">
    <property type="protein sequence ID" value="OIJ13817.1"/>
    <property type="molecule type" value="Genomic_DNA"/>
</dbReference>
<keyword evidence="11 14" id="KW-1133">Transmembrane helix</keyword>
<evidence type="ECO:0000259" key="15">
    <source>
        <dbReference type="PROSITE" id="PS50109"/>
    </source>
</evidence>
<evidence type="ECO:0000313" key="18">
    <source>
        <dbReference type="Proteomes" id="UP000180098"/>
    </source>
</evidence>
<dbReference type="InterPro" id="IPR003594">
    <property type="entry name" value="HATPase_dom"/>
</dbReference>
<evidence type="ECO:0000256" key="7">
    <source>
        <dbReference type="ARBA" id="ARBA00022692"/>
    </source>
</evidence>
<dbReference type="EC" id="2.7.13.3" evidence="3"/>
<dbReference type="InterPro" id="IPR011712">
    <property type="entry name" value="Sig_transdc_His_kin_sub3_dim/P"/>
</dbReference>
<dbReference type="InterPro" id="IPR029151">
    <property type="entry name" value="Sensor-like_sf"/>
</dbReference>
<evidence type="ECO:0000256" key="14">
    <source>
        <dbReference type="SAM" id="Phobius"/>
    </source>
</evidence>
<feature type="domain" description="HAMP" evidence="16">
    <location>
        <begin position="194"/>
        <end position="247"/>
    </location>
</feature>
<keyword evidence="18" id="KW-1185">Reference proteome</keyword>
<dbReference type="InterPro" id="IPR003660">
    <property type="entry name" value="HAMP_dom"/>
</dbReference>
<dbReference type="Proteomes" id="UP000180098">
    <property type="component" value="Unassembled WGS sequence"/>
</dbReference>
<dbReference type="Pfam" id="PF02518">
    <property type="entry name" value="HATPase_c"/>
    <property type="match status" value="1"/>
</dbReference>
<dbReference type="CDD" id="cd18773">
    <property type="entry name" value="PDC1_HK_sensor"/>
    <property type="match status" value="1"/>
</dbReference>
<evidence type="ECO:0000256" key="1">
    <source>
        <dbReference type="ARBA" id="ARBA00000085"/>
    </source>
</evidence>
<dbReference type="SUPFAM" id="SSF158472">
    <property type="entry name" value="HAMP domain-like"/>
    <property type="match status" value="1"/>
</dbReference>
<keyword evidence="6" id="KW-0808">Transferase</keyword>
<evidence type="ECO:0000256" key="12">
    <source>
        <dbReference type="ARBA" id="ARBA00023012"/>
    </source>
</evidence>
<dbReference type="SUPFAM" id="SSF55874">
    <property type="entry name" value="ATPase domain of HSP90 chaperone/DNA topoisomerase II/histidine kinase"/>
    <property type="match status" value="1"/>
</dbReference>
<dbReference type="SUPFAM" id="SSF103190">
    <property type="entry name" value="Sensory domain-like"/>
    <property type="match status" value="1"/>
</dbReference>
<keyword evidence="10" id="KW-0067">ATP-binding</keyword>
<dbReference type="Gene3D" id="1.20.5.1930">
    <property type="match status" value="1"/>
</dbReference>
<dbReference type="GO" id="GO:0005524">
    <property type="term" value="F:ATP binding"/>
    <property type="evidence" value="ECO:0007669"/>
    <property type="project" value="UniProtKB-KW"/>
</dbReference>
<dbReference type="Gene3D" id="3.30.565.10">
    <property type="entry name" value="Histidine kinase-like ATPase, C-terminal domain"/>
    <property type="match status" value="1"/>
</dbReference>
<feature type="transmembrane region" description="Helical" evidence="14">
    <location>
        <begin position="169"/>
        <end position="189"/>
    </location>
</feature>